<dbReference type="Pfam" id="PF00560">
    <property type="entry name" value="LRR_1"/>
    <property type="match status" value="1"/>
</dbReference>
<dbReference type="PANTHER" id="PTHR45712:SF22">
    <property type="entry name" value="INSULIN-LIKE GROWTH FACTOR-BINDING PROTEIN COMPLEX ACID LABILE SUBUNIT"/>
    <property type="match status" value="1"/>
</dbReference>
<feature type="chain" id="PRO_5040249177" evidence="3">
    <location>
        <begin position="24"/>
        <end position="362"/>
    </location>
</feature>
<organism evidence="4 5">
    <name type="scientific">Psylliodes chrysocephalus</name>
    <dbReference type="NCBI Taxonomy" id="3402493"/>
    <lineage>
        <taxon>Eukaryota</taxon>
        <taxon>Metazoa</taxon>
        <taxon>Ecdysozoa</taxon>
        <taxon>Arthropoda</taxon>
        <taxon>Hexapoda</taxon>
        <taxon>Insecta</taxon>
        <taxon>Pterygota</taxon>
        <taxon>Neoptera</taxon>
        <taxon>Endopterygota</taxon>
        <taxon>Coleoptera</taxon>
        <taxon>Polyphaga</taxon>
        <taxon>Cucujiformia</taxon>
        <taxon>Chrysomeloidea</taxon>
        <taxon>Chrysomelidae</taxon>
        <taxon>Galerucinae</taxon>
        <taxon>Alticini</taxon>
        <taxon>Psylliodes</taxon>
    </lineage>
</organism>
<protein>
    <submittedName>
        <fullName evidence="4">Uncharacterized protein</fullName>
    </submittedName>
</protein>
<name>A0A9P0GHU3_9CUCU</name>
<dbReference type="SUPFAM" id="SSF52058">
    <property type="entry name" value="L domain-like"/>
    <property type="match status" value="1"/>
</dbReference>
<dbReference type="InterPro" id="IPR050333">
    <property type="entry name" value="SLRP"/>
</dbReference>
<proteinExistence type="predicted"/>
<keyword evidence="1" id="KW-0433">Leucine-rich repeat</keyword>
<keyword evidence="2" id="KW-0677">Repeat</keyword>
<evidence type="ECO:0000313" key="5">
    <source>
        <dbReference type="Proteomes" id="UP001153636"/>
    </source>
</evidence>
<dbReference type="PANTHER" id="PTHR45712">
    <property type="entry name" value="AGAP008170-PA"/>
    <property type="match status" value="1"/>
</dbReference>
<dbReference type="Gene3D" id="3.80.10.10">
    <property type="entry name" value="Ribonuclease Inhibitor"/>
    <property type="match status" value="2"/>
</dbReference>
<dbReference type="OrthoDB" id="676979at2759"/>
<accession>A0A9P0GHU3</accession>
<sequence length="362" mass="41899">MFRRKNSILIVLLTVFAVDFTQGCHDLQNVFMTVKDRSGTWFNKTVSECIQRTVFDGRTAVEIHVKNQNIPNLGKDYVKNLVRLDILEFKNCAIETIARGALKNLPVIRIVGVTHNPKLKLITGGIFDIFETIHILRLHNNNIDTITDEALSNMTLQEVNFSYNNFSKFDPVWFAYSPYIKHLYFQNNRIQKIQKKAFDTMQELENINFADNKINDIGYGAFGKLRKLKTLNLRNNHLKKLNSNSFPKNFKIESLNLAGNFLLNIDRNVLSTLSLDEIILDYNCFICSCYSDLIKYFNEENVIVKKADHCNLNYLPYCIATGPKCIEPEMNTKEYETVTELIEKFKDVYKSLSPFARKCAQL</sequence>
<gene>
    <name evidence="4" type="ORF">PSYICH_LOCUS11623</name>
</gene>
<feature type="signal peptide" evidence="3">
    <location>
        <begin position="1"/>
        <end position="23"/>
    </location>
</feature>
<dbReference type="InterPro" id="IPR032675">
    <property type="entry name" value="LRR_dom_sf"/>
</dbReference>
<evidence type="ECO:0000256" key="2">
    <source>
        <dbReference type="ARBA" id="ARBA00022737"/>
    </source>
</evidence>
<dbReference type="AlphaFoldDB" id="A0A9P0GHU3"/>
<dbReference type="Pfam" id="PF13855">
    <property type="entry name" value="LRR_8"/>
    <property type="match status" value="1"/>
</dbReference>
<dbReference type="InterPro" id="IPR003591">
    <property type="entry name" value="Leu-rich_rpt_typical-subtyp"/>
</dbReference>
<dbReference type="Proteomes" id="UP001153636">
    <property type="component" value="Chromosome 5"/>
</dbReference>
<evidence type="ECO:0000256" key="3">
    <source>
        <dbReference type="SAM" id="SignalP"/>
    </source>
</evidence>
<keyword evidence="3" id="KW-0732">Signal</keyword>
<evidence type="ECO:0000256" key="1">
    <source>
        <dbReference type="ARBA" id="ARBA00022614"/>
    </source>
</evidence>
<dbReference type="InterPro" id="IPR001611">
    <property type="entry name" value="Leu-rich_rpt"/>
</dbReference>
<dbReference type="EMBL" id="OV651817">
    <property type="protein sequence ID" value="CAH1111336.1"/>
    <property type="molecule type" value="Genomic_DNA"/>
</dbReference>
<evidence type="ECO:0000313" key="4">
    <source>
        <dbReference type="EMBL" id="CAH1111336.1"/>
    </source>
</evidence>
<reference evidence="4" key="1">
    <citation type="submission" date="2022-01" db="EMBL/GenBank/DDBJ databases">
        <authorList>
            <person name="King R."/>
        </authorList>
    </citation>
    <scope>NUCLEOTIDE SEQUENCE</scope>
</reference>
<dbReference type="SMART" id="SM00369">
    <property type="entry name" value="LRR_TYP"/>
    <property type="match status" value="4"/>
</dbReference>
<keyword evidence="5" id="KW-1185">Reference proteome</keyword>
<dbReference type="PROSITE" id="PS51450">
    <property type="entry name" value="LRR"/>
    <property type="match status" value="1"/>
</dbReference>